<dbReference type="InterPro" id="IPR008949">
    <property type="entry name" value="Isoprenoid_synthase_dom_sf"/>
</dbReference>
<evidence type="ECO:0000313" key="2">
    <source>
        <dbReference type="Proteomes" id="UP000325440"/>
    </source>
</evidence>
<evidence type="ECO:0000313" key="1">
    <source>
        <dbReference type="EMBL" id="VVC27404.1"/>
    </source>
</evidence>
<dbReference type="Pfam" id="PF00494">
    <property type="entry name" value="SQS_PSY"/>
    <property type="match status" value="1"/>
</dbReference>
<sequence length="266" mass="31047">MQSIISDYVRQHDRDHFICSLFVSRSVRRNYLALYAFNIEINNIIYDCSETMTALVRLQWWRERISMIYCNKAVNDNQVILELANVIYSAAIPEFLINDYLDGYEQMVYQPFYRNTPNLEKIAAQTTVTLIKILFTTTIQNYSNDQLAYHCGVAWHLMNSLRNTTTERLDEETMVSIVERAEYHINQVKKLIKTAPKEIVKITLQTRLAGLYLKRIRNKKSDVISGKIGYPLINRPLKPISDSHFAVKTCLCSSNIYCRNSLKLIR</sequence>
<dbReference type="InterPro" id="IPR002060">
    <property type="entry name" value="Squ/phyt_synthse"/>
</dbReference>
<protein>
    <submittedName>
        <fullName evidence="1">Squalene/phytoene synthase,Isoprenoid synthase domain</fullName>
    </submittedName>
</protein>
<proteinExistence type="predicted"/>
<dbReference type="OrthoDB" id="270318at2759"/>
<accession>A0A5E4M5U5</accession>
<dbReference type="Gene3D" id="1.10.600.10">
    <property type="entry name" value="Farnesyl Diphosphate Synthase"/>
    <property type="match status" value="1"/>
</dbReference>
<name>A0A5E4M5U5_9HEMI</name>
<dbReference type="AlphaFoldDB" id="A0A5E4M5U5"/>
<organism evidence="1 2">
    <name type="scientific">Cinara cedri</name>
    <dbReference type="NCBI Taxonomy" id="506608"/>
    <lineage>
        <taxon>Eukaryota</taxon>
        <taxon>Metazoa</taxon>
        <taxon>Ecdysozoa</taxon>
        <taxon>Arthropoda</taxon>
        <taxon>Hexapoda</taxon>
        <taxon>Insecta</taxon>
        <taxon>Pterygota</taxon>
        <taxon>Neoptera</taxon>
        <taxon>Paraneoptera</taxon>
        <taxon>Hemiptera</taxon>
        <taxon>Sternorrhyncha</taxon>
        <taxon>Aphidomorpha</taxon>
        <taxon>Aphidoidea</taxon>
        <taxon>Aphididae</taxon>
        <taxon>Lachninae</taxon>
        <taxon>Cinara</taxon>
    </lineage>
</organism>
<dbReference type="SUPFAM" id="SSF48576">
    <property type="entry name" value="Terpenoid synthases"/>
    <property type="match status" value="1"/>
</dbReference>
<gene>
    <name evidence="1" type="ORF">CINCED_3A023674</name>
</gene>
<dbReference type="Proteomes" id="UP000325440">
    <property type="component" value="Unassembled WGS sequence"/>
</dbReference>
<dbReference type="EMBL" id="CABPRJ010000108">
    <property type="protein sequence ID" value="VVC27404.1"/>
    <property type="molecule type" value="Genomic_DNA"/>
</dbReference>
<keyword evidence="2" id="KW-1185">Reference proteome</keyword>
<reference evidence="1 2" key="1">
    <citation type="submission" date="2019-08" db="EMBL/GenBank/DDBJ databases">
        <authorList>
            <person name="Alioto T."/>
            <person name="Alioto T."/>
            <person name="Gomez Garrido J."/>
        </authorList>
    </citation>
    <scope>NUCLEOTIDE SEQUENCE [LARGE SCALE GENOMIC DNA]</scope>
</reference>